<keyword evidence="3" id="KW-1185">Reference proteome</keyword>
<evidence type="ECO:0000313" key="3">
    <source>
        <dbReference type="Proteomes" id="UP001066276"/>
    </source>
</evidence>
<dbReference type="Proteomes" id="UP001066276">
    <property type="component" value="Chromosome 8"/>
</dbReference>
<reference evidence="2" key="1">
    <citation type="journal article" date="2022" name="bioRxiv">
        <title>Sequencing and chromosome-scale assembly of the giantPleurodeles waltlgenome.</title>
        <authorList>
            <person name="Brown T."/>
            <person name="Elewa A."/>
            <person name="Iarovenko S."/>
            <person name="Subramanian E."/>
            <person name="Araus A.J."/>
            <person name="Petzold A."/>
            <person name="Susuki M."/>
            <person name="Suzuki K.-i.T."/>
            <person name="Hayashi T."/>
            <person name="Toyoda A."/>
            <person name="Oliveira C."/>
            <person name="Osipova E."/>
            <person name="Leigh N.D."/>
            <person name="Simon A."/>
            <person name="Yun M.H."/>
        </authorList>
    </citation>
    <scope>NUCLEOTIDE SEQUENCE</scope>
    <source>
        <strain evidence="2">20211129_DDA</strain>
        <tissue evidence="2">Liver</tissue>
    </source>
</reference>
<feature type="region of interest" description="Disordered" evidence="1">
    <location>
        <begin position="63"/>
        <end position="129"/>
    </location>
</feature>
<feature type="compositionally biased region" description="Basic and acidic residues" evidence="1">
    <location>
        <begin position="90"/>
        <end position="103"/>
    </location>
</feature>
<dbReference type="AlphaFoldDB" id="A0AAV7NM84"/>
<evidence type="ECO:0000313" key="2">
    <source>
        <dbReference type="EMBL" id="KAJ1115488.1"/>
    </source>
</evidence>
<proteinExistence type="predicted"/>
<organism evidence="2 3">
    <name type="scientific">Pleurodeles waltl</name>
    <name type="common">Iberian ribbed newt</name>
    <dbReference type="NCBI Taxonomy" id="8319"/>
    <lineage>
        <taxon>Eukaryota</taxon>
        <taxon>Metazoa</taxon>
        <taxon>Chordata</taxon>
        <taxon>Craniata</taxon>
        <taxon>Vertebrata</taxon>
        <taxon>Euteleostomi</taxon>
        <taxon>Amphibia</taxon>
        <taxon>Batrachia</taxon>
        <taxon>Caudata</taxon>
        <taxon>Salamandroidea</taxon>
        <taxon>Salamandridae</taxon>
        <taxon>Pleurodelinae</taxon>
        <taxon>Pleurodeles</taxon>
    </lineage>
</organism>
<feature type="region of interest" description="Disordered" evidence="1">
    <location>
        <begin position="1"/>
        <end position="32"/>
    </location>
</feature>
<dbReference type="EMBL" id="JANPWB010000012">
    <property type="protein sequence ID" value="KAJ1115488.1"/>
    <property type="molecule type" value="Genomic_DNA"/>
</dbReference>
<comment type="caution">
    <text evidence="2">The sequence shown here is derived from an EMBL/GenBank/DDBJ whole genome shotgun (WGS) entry which is preliminary data.</text>
</comment>
<feature type="compositionally biased region" description="Polar residues" evidence="1">
    <location>
        <begin position="7"/>
        <end position="19"/>
    </location>
</feature>
<feature type="compositionally biased region" description="Basic and acidic residues" evidence="1">
    <location>
        <begin position="110"/>
        <end position="120"/>
    </location>
</feature>
<gene>
    <name evidence="2" type="ORF">NDU88_003712</name>
</gene>
<evidence type="ECO:0000256" key="1">
    <source>
        <dbReference type="SAM" id="MobiDB-lite"/>
    </source>
</evidence>
<sequence length="177" mass="19574">MRGFCNSPATQTEKPQAVTTPKHDGYMPPQDQTLCDCDGLAGTRPHTRPTCAAAACGVPEHHGAATNVRGDAGSTWEGGGTRRSPSTPQGEKENEEEKNGEERVAEEEERDRGVRKREDNMESIQGRRTLETGECFFPNWETEIDEAVDGGRNTVATWEAERKILPRFWRSVAYPGV</sequence>
<accession>A0AAV7NM84</accession>
<name>A0AAV7NM84_PLEWA</name>
<protein>
    <submittedName>
        <fullName evidence="2">Uncharacterized protein</fullName>
    </submittedName>
</protein>